<dbReference type="Pfam" id="PF02771">
    <property type="entry name" value="Acyl-CoA_dh_N"/>
    <property type="match status" value="1"/>
</dbReference>
<dbReference type="PANTHER" id="PTHR43884:SF12">
    <property type="entry name" value="ISOVALERYL-COA DEHYDROGENASE, MITOCHONDRIAL-RELATED"/>
    <property type="match status" value="1"/>
</dbReference>
<feature type="domain" description="Acyl-CoA dehydrogenase/oxidase N-terminal" evidence="1">
    <location>
        <begin position="4"/>
        <end position="109"/>
    </location>
</feature>
<keyword evidence="3" id="KW-1185">Reference proteome</keyword>
<dbReference type="GO" id="GO:0003995">
    <property type="term" value="F:acyl-CoA dehydrogenase activity"/>
    <property type="evidence" value="ECO:0007669"/>
    <property type="project" value="TreeGrafter"/>
</dbReference>
<accession>A0A1Y5Y6N6</accession>
<dbReference type="Proteomes" id="UP000192674">
    <property type="component" value="Unassembled WGS sequence"/>
</dbReference>
<dbReference type="Gene3D" id="2.40.110.10">
    <property type="entry name" value="Butyryl-CoA Dehydrogenase, subunit A, domain 2"/>
    <property type="match status" value="1"/>
</dbReference>
<dbReference type="SUPFAM" id="SSF56645">
    <property type="entry name" value="Acyl-CoA dehydrogenase NM domain-like"/>
    <property type="match status" value="1"/>
</dbReference>
<sequence>MTEMLQKALKVADEVLLPAASEVDRTGRIPDSHFQRLAEDGFFGLVAPVEFGGPGGDFAGFLQVIETLASACLTTTFTWLQHHGVVMSLATTPNVELRDKYLRRAASGQLRGGGAFSGVIPDPPRVNATRTTGGWSLSGDVTFVSGWGIVDVLHVSAYDAASGDVVSGLIEARAGKGISKVQPLDLVAAQASNTVRLVFDELFLADEMVTTRANREAYIGGLAIGLRVDSCLAFGLIQRAAAGLDSAGQPEMAEAFRAAAAELRTRFDDALQDMSSLPHFRAETSALAVQACNAFVVAAGGRALLQSHDAQRLARESLFTLVVASRPAVKSALLEKLAAAGSAG</sequence>
<name>A0A1Y5Y6N6_KIBAR</name>
<evidence type="ECO:0000313" key="3">
    <source>
        <dbReference type="Proteomes" id="UP000192674"/>
    </source>
</evidence>
<dbReference type="Gene3D" id="1.10.540.10">
    <property type="entry name" value="Acyl-CoA dehydrogenase/oxidase, N-terminal domain"/>
    <property type="match status" value="1"/>
</dbReference>
<proteinExistence type="predicted"/>
<dbReference type="InterPro" id="IPR013786">
    <property type="entry name" value="AcylCoA_DH/ox_N"/>
</dbReference>
<dbReference type="RefSeq" id="WP_084434260.1">
    <property type="nucleotide sequence ID" value="NZ_FWXV01000015.1"/>
</dbReference>
<evidence type="ECO:0000313" key="2">
    <source>
        <dbReference type="EMBL" id="SMD26518.1"/>
    </source>
</evidence>
<dbReference type="GO" id="GO:0050660">
    <property type="term" value="F:flavin adenine dinucleotide binding"/>
    <property type="evidence" value="ECO:0007669"/>
    <property type="project" value="InterPro"/>
</dbReference>
<dbReference type="AlphaFoldDB" id="A0A1Y5Y6N6"/>
<evidence type="ECO:0000259" key="1">
    <source>
        <dbReference type="Pfam" id="PF02771"/>
    </source>
</evidence>
<dbReference type="PIRSF" id="PIRSF016578">
    <property type="entry name" value="HsaA"/>
    <property type="match status" value="1"/>
</dbReference>
<dbReference type="PANTHER" id="PTHR43884">
    <property type="entry name" value="ACYL-COA DEHYDROGENASE"/>
    <property type="match status" value="1"/>
</dbReference>
<dbReference type="EMBL" id="FWXV01000015">
    <property type="protein sequence ID" value="SMD26518.1"/>
    <property type="molecule type" value="Genomic_DNA"/>
</dbReference>
<dbReference type="OrthoDB" id="3536625at2"/>
<gene>
    <name evidence="2" type="ORF">SAMN05661093_10101</name>
</gene>
<reference evidence="2 3" key="1">
    <citation type="submission" date="2017-04" db="EMBL/GenBank/DDBJ databases">
        <authorList>
            <person name="Afonso C.L."/>
            <person name="Miller P.J."/>
            <person name="Scott M.A."/>
            <person name="Spackman E."/>
            <person name="Goraichik I."/>
            <person name="Dimitrov K.M."/>
            <person name="Suarez D.L."/>
            <person name="Swayne D.E."/>
        </authorList>
    </citation>
    <scope>NUCLEOTIDE SEQUENCE [LARGE SCALE GENOMIC DNA]</scope>
    <source>
        <strain evidence="2 3">DSM 43828</strain>
    </source>
</reference>
<organism evidence="2 3">
    <name type="scientific">Kibdelosporangium aridum</name>
    <dbReference type="NCBI Taxonomy" id="2030"/>
    <lineage>
        <taxon>Bacteria</taxon>
        <taxon>Bacillati</taxon>
        <taxon>Actinomycetota</taxon>
        <taxon>Actinomycetes</taxon>
        <taxon>Pseudonocardiales</taxon>
        <taxon>Pseudonocardiaceae</taxon>
        <taxon>Kibdelosporangium</taxon>
    </lineage>
</organism>
<dbReference type="InterPro" id="IPR037069">
    <property type="entry name" value="AcylCoA_DH/ox_N_sf"/>
</dbReference>
<dbReference type="InterPro" id="IPR046373">
    <property type="entry name" value="Acyl-CoA_Oxase/DH_mid-dom_sf"/>
</dbReference>
<dbReference type="InterPro" id="IPR009100">
    <property type="entry name" value="AcylCoA_DH/oxidase_NM_dom_sf"/>
</dbReference>
<protein>
    <submittedName>
        <fullName evidence="2">Acyl-CoA dehydrogenase</fullName>
    </submittedName>
</protein>